<dbReference type="RefSeq" id="WP_320510589.1">
    <property type="nucleotide sequence ID" value="NZ_JAXCLW010000010.1"/>
</dbReference>
<comment type="caution">
    <text evidence="7">The sequence shown here is derived from an EMBL/GenBank/DDBJ whole genome shotgun (WGS) entry which is preliminary data.</text>
</comment>
<dbReference type="Gene3D" id="1.10.1740.10">
    <property type="match status" value="1"/>
</dbReference>
<proteinExistence type="inferred from homology"/>
<dbReference type="Proteomes" id="UP001279642">
    <property type="component" value="Unassembled WGS sequence"/>
</dbReference>
<evidence type="ECO:0000259" key="6">
    <source>
        <dbReference type="Pfam" id="PF22029"/>
    </source>
</evidence>
<dbReference type="InterPro" id="IPR014284">
    <property type="entry name" value="RNA_pol_sigma-70_dom"/>
</dbReference>
<organism evidence="7 8">
    <name type="scientific">Dongia soli</name>
    <dbReference type="NCBI Taxonomy" id="600628"/>
    <lineage>
        <taxon>Bacteria</taxon>
        <taxon>Pseudomonadati</taxon>
        <taxon>Pseudomonadota</taxon>
        <taxon>Alphaproteobacteria</taxon>
        <taxon>Rhodospirillales</taxon>
        <taxon>Dongiaceae</taxon>
        <taxon>Dongia</taxon>
    </lineage>
</organism>
<dbReference type="EMBL" id="JAXCLW010000010">
    <property type="protein sequence ID" value="MDY0885516.1"/>
    <property type="molecule type" value="Genomic_DNA"/>
</dbReference>
<evidence type="ECO:0000256" key="3">
    <source>
        <dbReference type="ARBA" id="ARBA00023082"/>
    </source>
</evidence>
<evidence type="ECO:0000256" key="1">
    <source>
        <dbReference type="ARBA" id="ARBA00010641"/>
    </source>
</evidence>
<evidence type="ECO:0000259" key="5">
    <source>
        <dbReference type="Pfam" id="PF08281"/>
    </source>
</evidence>
<keyword evidence="3" id="KW-0731">Sigma factor</keyword>
<dbReference type="Pfam" id="PF08281">
    <property type="entry name" value="Sigma70_r4_2"/>
    <property type="match status" value="1"/>
</dbReference>
<dbReference type="InterPro" id="IPR039425">
    <property type="entry name" value="RNA_pol_sigma-70-like"/>
</dbReference>
<protein>
    <submittedName>
        <fullName evidence="7">Sigma-70 family RNA polymerase sigma factor</fullName>
    </submittedName>
</protein>
<evidence type="ECO:0000313" key="8">
    <source>
        <dbReference type="Proteomes" id="UP001279642"/>
    </source>
</evidence>
<dbReference type="Gene3D" id="1.10.10.10">
    <property type="entry name" value="Winged helix-like DNA-binding domain superfamily/Winged helix DNA-binding domain"/>
    <property type="match status" value="1"/>
</dbReference>
<dbReference type="PANTHER" id="PTHR43133:SF25">
    <property type="entry name" value="RNA POLYMERASE SIGMA FACTOR RFAY-RELATED"/>
    <property type="match status" value="1"/>
</dbReference>
<keyword evidence="8" id="KW-1185">Reference proteome</keyword>
<dbReference type="SUPFAM" id="SSF88659">
    <property type="entry name" value="Sigma3 and sigma4 domains of RNA polymerase sigma factors"/>
    <property type="match status" value="1"/>
</dbReference>
<dbReference type="InterPro" id="IPR013249">
    <property type="entry name" value="RNA_pol_sigma70_r4_t2"/>
</dbReference>
<dbReference type="InterPro" id="IPR013324">
    <property type="entry name" value="RNA_pol_sigma_r3/r4-like"/>
</dbReference>
<name>A0ABU5EK41_9PROT</name>
<dbReference type="NCBIfam" id="TIGR02937">
    <property type="entry name" value="sigma70-ECF"/>
    <property type="match status" value="1"/>
</dbReference>
<dbReference type="CDD" id="cd06171">
    <property type="entry name" value="Sigma70_r4"/>
    <property type="match status" value="1"/>
</dbReference>
<evidence type="ECO:0000256" key="2">
    <source>
        <dbReference type="ARBA" id="ARBA00023015"/>
    </source>
</evidence>
<dbReference type="InterPro" id="IPR053866">
    <property type="entry name" value="PhyR_sigma2"/>
</dbReference>
<dbReference type="InterPro" id="IPR036388">
    <property type="entry name" value="WH-like_DNA-bd_sf"/>
</dbReference>
<dbReference type="PANTHER" id="PTHR43133">
    <property type="entry name" value="RNA POLYMERASE ECF-TYPE SIGMA FACTO"/>
    <property type="match status" value="1"/>
</dbReference>
<dbReference type="SUPFAM" id="SSF88946">
    <property type="entry name" value="Sigma2 domain of RNA polymerase sigma factors"/>
    <property type="match status" value="1"/>
</dbReference>
<reference evidence="7 8" key="1">
    <citation type="journal article" date="2016" name="Antonie Van Leeuwenhoek">
        <title>Dongia soli sp. nov., isolated from soil from Dokdo, Korea.</title>
        <authorList>
            <person name="Kim D.U."/>
            <person name="Lee H."/>
            <person name="Kim H."/>
            <person name="Kim S.G."/>
            <person name="Ka J.O."/>
        </authorList>
    </citation>
    <scope>NUCLEOTIDE SEQUENCE [LARGE SCALE GENOMIC DNA]</scope>
    <source>
        <strain evidence="7 8">D78</strain>
    </source>
</reference>
<evidence type="ECO:0000256" key="4">
    <source>
        <dbReference type="ARBA" id="ARBA00023163"/>
    </source>
</evidence>
<keyword evidence="4" id="KW-0804">Transcription</keyword>
<feature type="domain" description="PhyR sigma2" evidence="6">
    <location>
        <begin position="11"/>
        <end position="65"/>
    </location>
</feature>
<comment type="similarity">
    <text evidence="1">Belongs to the sigma-70 factor family. ECF subfamily.</text>
</comment>
<evidence type="ECO:0000313" key="7">
    <source>
        <dbReference type="EMBL" id="MDY0885516.1"/>
    </source>
</evidence>
<dbReference type="InterPro" id="IPR013325">
    <property type="entry name" value="RNA_pol_sigma_r2"/>
</dbReference>
<feature type="domain" description="RNA polymerase sigma factor 70 region 4 type 2" evidence="5">
    <location>
        <begin position="103"/>
        <end position="154"/>
    </location>
</feature>
<dbReference type="Pfam" id="PF22029">
    <property type="entry name" value="PhyR_sigma2"/>
    <property type="match status" value="1"/>
</dbReference>
<sequence>MKKNDDIFRRIEEEIPRLRRYALFLTRDSERSDDLIQECLVRAIANIDKWQPGTNLRSWLMTILHNSFINEVKKRSPVLTKDGNLDSAIPHKGNQEVRHEVRDLRRAYSCLSSSHRQIVRLICLEQREYNEVANILDIPVGTVRSRLCRAREHLRELMDIGTGGTHRFAPHPQENDYRL</sequence>
<gene>
    <name evidence="7" type="ORF">SMD27_21935</name>
</gene>
<accession>A0ABU5EK41</accession>
<keyword evidence="2" id="KW-0805">Transcription regulation</keyword>